<keyword evidence="3" id="KW-1185">Reference proteome</keyword>
<evidence type="ECO:0000259" key="2">
    <source>
        <dbReference type="Pfam" id="PF01683"/>
    </source>
</evidence>
<feature type="domain" description="EB" evidence="2">
    <location>
        <begin position="121"/>
        <end position="175"/>
    </location>
</feature>
<evidence type="ECO:0000256" key="1">
    <source>
        <dbReference type="SAM" id="Phobius"/>
    </source>
</evidence>
<keyword evidence="1" id="KW-0472">Membrane</keyword>
<feature type="transmembrane region" description="Helical" evidence="1">
    <location>
        <begin position="190"/>
        <end position="214"/>
    </location>
</feature>
<feature type="domain" description="EB" evidence="2">
    <location>
        <begin position="33"/>
        <end position="88"/>
    </location>
</feature>
<dbReference type="Pfam" id="PF01683">
    <property type="entry name" value="EB"/>
    <property type="match status" value="2"/>
</dbReference>
<keyword evidence="1" id="KW-1133">Transmembrane helix</keyword>
<dbReference type="Proteomes" id="UP000694844">
    <property type="component" value="Chromosome 8"/>
</dbReference>
<gene>
    <name evidence="4" type="primary">LOC111105945</name>
</gene>
<reference evidence="4" key="1">
    <citation type="submission" date="2025-08" db="UniProtKB">
        <authorList>
            <consortium name="RefSeq"/>
        </authorList>
    </citation>
    <scope>IDENTIFICATION</scope>
    <source>
        <tissue evidence="4">Whole sample</tissue>
    </source>
</reference>
<organism evidence="3 4">
    <name type="scientific">Crassostrea virginica</name>
    <name type="common">Eastern oyster</name>
    <dbReference type="NCBI Taxonomy" id="6565"/>
    <lineage>
        <taxon>Eukaryota</taxon>
        <taxon>Metazoa</taxon>
        <taxon>Spiralia</taxon>
        <taxon>Lophotrochozoa</taxon>
        <taxon>Mollusca</taxon>
        <taxon>Bivalvia</taxon>
        <taxon>Autobranchia</taxon>
        <taxon>Pteriomorphia</taxon>
        <taxon>Ostreida</taxon>
        <taxon>Ostreoidea</taxon>
        <taxon>Ostreidae</taxon>
        <taxon>Crassostrea</taxon>
    </lineage>
</organism>
<dbReference type="PANTHER" id="PTHR39069:SF8">
    <property type="entry name" value="FI17111P1"/>
    <property type="match status" value="1"/>
</dbReference>
<accession>A0A8B8AYB6</accession>
<sequence length="345" mass="38273">MKANVSVGYSCFSSQQCTGTDFSGVCKNDVCHCQQEYLQLHETCYRANVHVGDTCSFQQQCNGTDHSGVCSHGFCQCQQGYLQKDRTCYRANVHVGDACSFQQQCNGTDHSGVCSYGFCQCQQGYLQKDGTCYRAVPLNWSCVHHLQCLGSPYAACLNAKCHCIAGYIAENSSHCVLEVQGSTSVHVSTLGILFGGFFLGAFVTCTVGIVFLIYQRLKSSGIKRTEPSVSITQKVYSLAEVVEFVQSGPSSPQNTMREVIIAPHKPPEYCYVSHKPQRQPRNEDIYNHLNEKEEQEDSNNYDHACAANFDIGDLSLYDEVQHKKHIPILPEVMNADINGYSTVKL</sequence>
<dbReference type="AlphaFoldDB" id="A0A8B8AYB6"/>
<proteinExistence type="predicted"/>
<dbReference type="KEGG" id="cvn:111105945"/>
<keyword evidence="1" id="KW-0812">Transmembrane</keyword>
<evidence type="ECO:0000313" key="3">
    <source>
        <dbReference type="Proteomes" id="UP000694844"/>
    </source>
</evidence>
<evidence type="ECO:0000313" key="4">
    <source>
        <dbReference type="RefSeq" id="XP_022296157.1"/>
    </source>
</evidence>
<dbReference type="PANTHER" id="PTHR39069">
    <property type="entry name" value="ECDYSONE-INDUCIBLE GENE E1, ISOFORM A"/>
    <property type="match status" value="1"/>
</dbReference>
<dbReference type="InterPro" id="IPR006149">
    <property type="entry name" value="EB_dom"/>
</dbReference>
<dbReference type="OrthoDB" id="6146343at2759"/>
<name>A0A8B8AYB6_CRAVI</name>
<dbReference type="RefSeq" id="XP_022296157.1">
    <property type="nucleotide sequence ID" value="XM_022440449.1"/>
</dbReference>
<protein>
    <submittedName>
        <fullName evidence="4">Uncharacterized protein LOC111105945</fullName>
    </submittedName>
</protein>
<dbReference type="GeneID" id="111105945"/>